<protein>
    <submittedName>
        <fullName evidence="1">Uncharacterized protein</fullName>
    </submittedName>
</protein>
<evidence type="ECO:0000313" key="1">
    <source>
        <dbReference type="EMBL" id="AFO48754.1"/>
    </source>
</evidence>
<organism evidence="1 2">
    <name type="scientific">Pseudomonas putida (strain DOT-T1E)</name>
    <dbReference type="NCBI Taxonomy" id="1196325"/>
    <lineage>
        <taxon>Bacteria</taxon>
        <taxon>Pseudomonadati</taxon>
        <taxon>Pseudomonadota</taxon>
        <taxon>Gammaproteobacteria</taxon>
        <taxon>Pseudomonadales</taxon>
        <taxon>Pseudomonadaceae</taxon>
        <taxon>Pseudomonas</taxon>
    </lineage>
</organism>
<dbReference type="Proteomes" id="UP000006503">
    <property type="component" value="Chromosome"/>
</dbReference>
<dbReference type="KEGG" id="ppx:T1E_2915"/>
<proteinExistence type="predicted"/>
<accession>I7CA99</accession>
<dbReference type="EMBL" id="CP003734">
    <property type="protein sequence ID" value="AFO48754.1"/>
    <property type="molecule type" value="Genomic_DNA"/>
</dbReference>
<evidence type="ECO:0000313" key="2">
    <source>
        <dbReference type="Proteomes" id="UP000006503"/>
    </source>
</evidence>
<dbReference type="HOGENOM" id="CLU_2344509_0_0_6"/>
<dbReference type="AlphaFoldDB" id="I7CA99"/>
<reference evidence="2" key="1">
    <citation type="journal article" date="2013" name="Microb. Biotechnol.">
        <title>Metabolic potential of the organic-solvent tolerant Pseudomonas putida DOT-T1E deduced from its annotated genome.</title>
        <authorList>
            <person name="Udaondo Z."/>
            <person name="Molina L."/>
            <person name="Daniels C."/>
            <person name="Gomez M.J."/>
            <person name="Molina-Henares M.A."/>
            <person name="Matilla M.A."/>
            <person name="Roca A."/>
            <person name="Fernandez M."/>
            <person name="Duque E."/>
            <person name="Segura A."/>
            <person name="Ramos J.L."/>
        </authorList>
    </citation>
    <scope>NUCLEOTIDE SEQUENCE [LARGE SCALE GENOMIC DNA]</scope>
    <source>
        <strain evidence="2">DOT-T1E</strain>
    </source>
</reference>
<sequence length="97" mass="11230">MHNQPEYKLSEYNHDVYDLVSGVEESNKSKEVKAVNMLVSHYEADLSPMETLLKIAKKFDDYTISLLEKKLKSSGIDIDEFQKDLKTKNKPATKYPF</sequence>
<gene>
    <name evidence="1" type="ordered locus">T1E_2915</name>
</gene>
<name>I7CA99_PSEPT</name>